<dbReference type="AlphaFoldDB" id="A0A2W1JIE0"/>
<dbReference type="Proteomes" id="UP000248857">
    <property type="component" value="Unassembled WGS sequence"/>
</dbReference>
<evidence type="ECO:0000313" key="3">
    <source>
        <dbReference type="EMBL" id="PZD73066.1"/>
    </source>
</evidence>
<evidence type="ECO:0008006" key="5">
    <source>
        <dbReference type="Google" id="ProtNLM"/>
    </source>
</evidence>
<evidence type="ECO:0000256" key="2">
    <source>
        <dbReference type="SAM" id="SignalP"/>
    </source>
</evidence>
<name>A0A2W1JIE0_9CYAN</name>
<dbReference type="EMBL" id="PQWO01000007">
    <property type="protein sequence ID" value="PZD73066.1"/>
    <property type="molecule type" value="Genomic_DNA"/>
</dbReference>
<sequence length="196" mass="21367">MKRTVLFTITTALTLSAGLPAFANPLSPSARDADDPRAMCSDVLIGNNVKNHIVEQTNVQEKTDIHKYNQKDIRKTARTAKWDNSTYERSTRKGGGRGNVKVLWGLVSAGGGGDKTTTNLSKTANAGENTFNNYQDRSRSGFRDRSTFSDTSRFEDFSTSTVVAGQNCDAVVQAEAAKQINRQNNNSAAAGHFLSW</sequence>
<gene>
    <name evidence="3" type="ORF">C1752_02701</name>
</gene>
<protein>
    <recommendedName>
        <fullName evidence="5">Secreted protein</fullName>
    </recommendedName>
</protein>
<accession>A0A2W1JIE0</accession>
<feature type="region of interest" description="Disordered" evidence="1">
    <location>
        <begin position="115"/>
        <end position="145"/>
    </location>
</feature>
<dbReference type="RefSeq" id="WP_110986405.1">
    <property type="nucleotide sequence ID" value="NZ_CAWNWM010000007.1"/>
</dbReference>
<proteinExistence type="predicted"/>
<reference evidence="3 4" key="1">
    <citation type="journal article" date="2018" name="Sci. Rep.">
        <title>A novel species of the marine cyanobacterium Acaryochloris with a unique pigment content and lifestyle.</title>
        <authorList>
            <person name="Partensky F."/>
            <person name="Six C."/>
            <person name="Ratin M."/>
            <person name="Garczarek L."/>
            <person name="Vaulot D."/>
            <person name="Probert I."/>
            <person name="Calteau A."/>
            <person name="Gourvil P."/>
            <person name="Marie D."/>
            <person name="Grebert T."/>
            <person name="Bouchier C."/>
            <person name="Le Panse S."/>
            <person name="Gachenot M."/>
            <person name="Rodriguez F."/>
            <person name="Garrido J.L."/>
        </authorList>
    </citation>
    <scope>NUCLEOTIDE SEQUENCE [LARGE SCALE GENOMIC DNA]</scope>
    <source>
        <strain evidence="3 4">RCC1774</strain>
    </source>
</reference>
<comment type="caution">
    <text evidence="3">The sequence shown here is derived from an EMBL/GenBank/DDBJ whole genome shotgun (WGS) entry which is preliminary data.</text>
</comment>
<feature type="chain" id="PRO_5016018345" description="Secreted protein" evidence="2">
    <location>
        <begin position="24"/>
        <end position="196"/>
    </location>
</feature>
<evidence type="ECO:0000313" key="4">
    <source>
        <dbReference type="Proteomes" id="UP000248857"/>
    </source>
</evidence>
<evidence type="ECO:0000256" key="1">
    <source>
        <dbReference type="SAM" id="MobiDB-lite"/>
    </source>
</evidence>
<keyword evidence="4" id="KW-1185">Reference proteome</keyword>
<feature type="signal peptide" evidence="2">
    <location>
        <begin position="1"/>
        <end position="23"/>
    </location>
</feature>
<keyword evidence="2" id="KW-0732">Signal</keyword>
<feature type="compositionally biased region" description="Polar residues" evidence="1">
    <location>
        <begin position="115"/>
        <end position="135"/>
    </location>
</feature>
<feature type="compositionally biased region" description="Basic and acidic residues" evidence="1">
    <location>
        <begin position="136"/>
        <end position="145"/>
    </location>
</feature>
<organism evidence="3 4">
    <name type="scientific">Acaryochloris thomasi RCC1774</name>
    <dbReference type="NCBI Taxonomy" id="1764569"/>
    <lineage>
        <taxon>Bacteria</taxon>
        <taxon>Bacillati</taxon>
        <taxon>Cyanobacteriota</taxon>
        <taxon>Cyanophyceae</taxon>
        <taxon>Acaryochloridales</taxon>
        <taxon>Acaryochloridaceae</taxon>
        <taxon>Acaryochloris</taxon>
        <taxon>Acaryochloris thomasi</taxon>
    </lineage>
</organism>